<organism evidence="2 3">
    <name type="scientific">Haemaphysalis longicornis</name>
    <name type="common">Bush tick</name>
    <dbReference type="NCBI Taxonomy" id="44386"/>
    <lineage>
        <taxon>Eukaryota</taxon>
        <taxon>Metazoa</taxon>
        <taxon>Ecdysozoa</taxon>
        <taxon>Arthropoda</taxon>
        <taxon>Chelicerata</taxon>
        <taxon>Arachnida</taxon>
        <taxon>Acari</taxon>
        <taxon>Parasitiformes</taxon>
        <taxon>Ixodida</taxon>
        <taxon>Ixodoidea</taxon>
        <taxon>Ixodidae</taxon>
        <taxon>Haemaphysalinae</taxon>
        <taxon>Haemaphysalis</taxon>
    </lineage>
</organism>
<keyword evidence="3" id="KW-1185">Reference proteome</keyword>
<dbReference type="Proteomes" id="UP000821853">
    <property type="component" value="Unassembled WGS sequence"/>
</dbReference>
<reference evidence="2 3" key="1">
    <citation type="journal article" date="2020" name="Cell">
        <title>Large-Scale Comparative Analyses of Tick Genomes Elucidate Their Genetic Diversity and Vector Capacities.</title>
        <authorList>
            <consortium name="Tick Genome and Microbiome Consortium (TIGMIC)"/>
            <person name="Jia N."/>
            <person name="Wang J."/>
            <person name="Shi W."/>
            <person name="Du L."/>
            <person name="Sun Y."/>
            <person name="Zhan W."/>
            <person name="Jiang J.F."/>
            <person name="Wang Q."/>
            <person name="Zhang B."/>
            <person name="Ji P."/>
            <person name="Bell-Sakyi L."/>
            <person name="Cui X.M."/>
            <person name="Yuan T.T."/>
            <person name="Jiang B.G."/>
            <person name="Yang W.F."/>
            <person name="Lam T.T."/>
            <person name="Chang Q.C."/>
            <person name="Ding S.J."/>
            <person name="Wang X.J."/>
            <person name="Zhu J.G."/>
            <person name="Ruan X.D."/>
            <person name="Zhao L."/>
            <person name="Wei J.T."/>
            <person name="Ye R.Z."/>
            <person name="Que T.C."/>
            <person name="Du C.H."/>
            <person name="Zhou Y.H."/>
            <person name="Cheng J.X."/>
            <person name="Dai P.F."/>
            <person name="Guo W.B."/>
            <person name="Han X.H."/>
            <person name="Huang E.J."/>
            <person name="Li L.F."/>
            <person name="Wei W."/>
            <person name="Gao Y.C."/>
            <person name="Liu J.Z."/>
            <person name="Shao H.Z."/>
            <person name="Wang X."/>
            <person name="Wang C.C."/>
            <person name="Yang T.C."/>
            <person name="Huo Q.B."/>
            <person name="Li W."/>
            <person name="Chen H.Y."/>
            <person name="Chen S.E."/>
            <person name="Zhou L.G."/>
            <person name="Ni X.B."/>
            <person name="Tian J.H."/>
            <person name="Sheng Y."/>
            <person name="Liu T."/>
            <person name="Pan Y.S."/>
            <person name="Xia L.Y."/>
            <person name="Li J."/>
            <person name="Zhao F."/>
            <person name="Cao W.C."/>
        </authorList>
    </citation>
    <scope>NUCLEOTIDE SEQUENCE [LARGE SCALE GENOMIC DNA]</scope>
    <source>
        <strain evidence="2">HaeL-2018</strain>
    </source>
</reference>
<dbReference type="VEuPathDB" id="VectorBase:HLOH_053259"/>
<dbReference type="OrthoDB" id="6488267at2759"/>
<dbReference type="InterPro" id="IPR036691">
    <property type="entry name" value="Endo/exonu/phosph_ase_sf"/>
</dbReference>
<accession>A0A9J6GST6</accession>
<dbReference type="SUPFAM" id="SSF56219">
    <property type="entry name" value="DNase I-like"/>
    <property type="match status" value="1"/>
</dbReference>
<dbReference type="GO" id="GO:0003824">
    <property type="term" value="F:catalytic activity"/>
    <property type="evidence" value="ECO:0007669"/>
    <property type="project" value="InterPro"/>
</dbReference>
<feature type="domain" description="Endonuclease/exonuclease/phosphatase" evidence="1">
    <location>
        <begin position="169"/>
        <end position="292"/>
    </location>
</feature>
<dbReference type="InterPro" id="IPR005135">
    <property type="entry name" value="Endo/exonuclease/phosphatase"/>
</dbReference>
<dbReference type="OMA" id="WATARRF"/>
<gene>
    <name evidence="2" type="ORF">HPB48_016053</name>
</gene>
<dbReference type="Gene3D" id="3.60.10.10">
    <property type="entry name" value="Endonuclease/exonuclease/phosphatase"/>
    <property type="match status" value="1"/>
</dbReference>
<evidence type="ECO:0000313" key="2">
    <source>
        <dbReference type="EMBL" id="KAH9377324.1"/>
    </source>
</evidence>
<evidence type="ECO:0000313" key="3">
    <source>
        <dbReference type="Proteomes" id="UP000821853"/>
    </source>
</evidence>
<dbReference type="InterPro" id="IPR052560">
    <property type="entry name" value="RdDP_mobile_element"/>
</dbReference>
<protein>
    <recommendedName>
        <fullName evidence="1">Endonuclease/exonuclease/phosphatase domain-containing protein</fullName>
    </recommendedName>
</protein>
<sequence>MDDNFIDIDEAISRHITSCKPADAKRSRPNIVIRYLRRSNRIAADAAHDETRYAVLTLKKLPINEKPTAFQAYEAIHKGQICGIIRNAGGMTSEQLMENLHCRKCEIVRAHPLGNKGTAVVNFKATAYRINSLYVRRTIIHTQLDTDSWCSPNTNVTGCRVQLSPQRTILVFSVYNKPENSRTELENPLPDTSFVAHFEKLYPQDLVLVCGDFDSKHTAWNYATCSRKGRKVIEDADNLGLSLLNLPHVYTRIGQTSRQADTTPDLARTSRPQICAWKVLEDPMGSDHLPIVVTIKTGSNKSGRGAQVKRDCCVTHWDRYRDVLNTLPMTANVSQLTQAMTEAKRKATKTLSVPEDHPDLDRHLLSLWNLKLSLLGAYRKRGRPKNLCMKLRRIQEEIERYRNQLASERWMQTCEQMNGVTNSDRSWAILRALLGQRKPISAAARVALREGVSAQDMAEKAANIFFPQTSAPNAVTYDMDTGSPDAEAMNTPFMMNQLERAIQRANVRSASGYDGVSVAHVKNLPTPCKAALLQEFNRLWMPGKMPDEWLHSIVKPILKPGKPPNSLANLRPVSLTSCL</sequence>
<dbReference type="AlphaFoldDB" id="A0A9J6GST6"/>
<comment type="caution">
    <text evidence="2">The sequence shown here is derived from an EMBL/GenBank/DDBJ whole genome shotgun (WGS) entry which is preliminary data.</text>
</comment>
<dbReference type="Pfam" id="PF14529">
    <property type="entry name" value="Exo_endo_phos_2"/>
    <property type="match status" value="1"/>
</dbReference>
<dbReference type="PANTHER" id="PTHR36688:SF2">
    <property type="entry name" value="ENDONUCLEASE_EXONUCLEASE_PHOSPHATASE DOMAIN-CONTAINING PROTEIN"/>
    <property type="match status" value="1"/>
</dbReference>
<evidence type="ECO:0000259" key="1">
    <source>
        <dbReference type="Pfam" id="PF14529"/>
    </source>
</evidence>
<dbReference type="PANTHER" id="PTHR36688">
    <property type="entry name" value="ENDO/EXONUCLEASE/PHOSPHATASE DOMAIN-CONTAINING PROTEIN"/>
    <property type="match status" value="1"/>
</dbReference>
<dbReference type="EMBL" id="JABSTR010000008">
    <property type="protein sequence ID" value="KAH9377324.1"/>
    <property type="molecule type" value="Genomic_DNA"/>
</dbReference>
<proteinExistence type="predicted"/>
<name>A0A9J6GST6_HAELO</name>